<evidence type="ECO:0000256" key="4">
    <source>
        <dbReference type="ARBA" id="ARBA00022679"/>
    </source>
</evidence>
<dbReference type="InterPro" id="IPR034683">
    <property type="entry name" value="IspD/TarI"/>
</dbReference>
<gene>
    <name evidence="7" type="primary">ispD</name>
    <name evidence="8" type="ORF">AVDCRST_MAG70-1962</name>
</gene>
<keyword evidence="4 7" id="KW-0808">Transferase</keyword>
<dbReference type="SUPFAM" id="SSF53448">
    <property type="entry name" value="Nucleotide-diphospho-sugar transferases"/>
    <property type="match status" value="1"/>
</dbReference>
<comment type="function">
    <text evidence="7">Catalyzes the formation of 4-diphosphocytidyl-2-C-methyl-D-erythritol from CTP and 2-C-methyl-D-erythritol 4-phosphate (MEP).</text>
</comment>
<feature type="site" description="Positions MEP for the nucleophilic attack" evidence="7">
    <location>
        <position position="208"/>
    </location>
</feature>
<proteinExistence type="inferred from homology"/>
<dbReference type="Pfam" id="PF01128">
    <property type="entry name" value="IspD"/>
    <property type="match status" value="1"/>
</dbReference>
<dbReference type="NCBIfam" id="TIGR00453">
    <property type="entry name" value="ispD"/>
    <property type="match status" value="1"/>
</dbReference>
<evidence type="ECO:0000256" key="2">
    <source>
        <dbReference type="ARBA" id="ARBA00004787"/>
    </source>
</evidence>
<evidence type="ECO:0000256" key="1">
    <source>
        <dbReference type="ARBA" id="ARBA00001282"/>
    </source>
</evidence>
<dbReference type="HAMAP" id="MF_00108">
    <property type="entry name" value="IspD"/>
    <property type="match status" value="1"/>
</dbReference>
<dbReference type="InterPro" id="IPR050088">
    <property type="entry name" value="IspD/TarI_cytidylyltransf_bact"/>
</dbReference>
<protein>
    <recommendedName>
        <fullName evidence="7">2-C-methyl-D-erythritol 4-phosphate cytidylyltransferase</fullName>
        <ecNumber evidence="7">2.7.7.60</ecNumber>
    </recommendedName>
    <alternativeName>
        <fullName evidence="7">4-diphosphocytidyl-2C-methyl-D-erythritol synthase</fullName>
    </alternativeName>
    <alternativeName>
        <fullName evidence="7">MEP cytidylyltransferase</fullName>
        <shortName evidence="7">MCT</shortName>
    </alternativeName>
</protein>
<comment type="pathway">
    <text evidence="2 7">Isoprenoid biosynthesis; isopentenyl diphosphate biosynthesis via DXP pathway; isopentenyl diphosphate from 1-deoxy-D-xylulose 5-phosphate: step 2/6.</text>
</comment>
<name>A0A6J4V120_9BACT</name>
<dbReference type="CDD" id="cd02516">
    <property type="entry name" value="CDP-ME_synthetase"/>
    <property type="match status" value="1"/>
</dbReference>
<feature type="site" description="Transition state stabilizer" evidence="7">
    <location>
        <position position="13"/>
    </location>
</feature>
<reference evidence="8" key="1">
    <citation type="submission" date="2020-02" db="EMBL/GenBank/DDBJ databases">
        <authorList>
            <person name="Meier V. D."/>
        </authorList>
    </citation>
    <scope>NUCLEOTIDE SEQUENCE</scope>
    <source>
        <strain evidence="8">AVDCRST_MAG70</strain>
    </source>
</reference>
<dbReference type="InterPro" id="IPR018294">
    <property type="entry name" value="ISPD_synthase_CS"/>
</dbReference>
<dbReference type="PANTHER" id="PTHR32125:SF4">
    <property type="entry name" value="2-C-METHYL-D-ERYTHRITOL 4-PHOSPHATE CYTIDYLYLTRANSFERASE, CHLOROPLASTIC"/>
    <property type="match status" value="1"/>
</dbReference>
<dbReference type="PROSITE" id="PS01295">
    <property type="entry name" value="ISPD"/>
    <property type="match status" value="1"/>
</dbReference>
<dbReference type="PANTHER" id="PTHR32125">
    <property type="entry name" value="2-C-METHYL-D-ERYTHRITOL 4-PHOSPHATE CYTIDYLYLTRANSFERASE, CHLOROPLASTIC"/>
    <property type="match status" value="1"/>
</dbReference>
<dbReference type="AlphaFoldDB" id="A0A6J4V120"/>
<comment type="catalytic activity">
    <reaction evidence="1 7">
        <text>2-C-methyl-D-erythritol 4-phosphate + CTP + H(+) = 4-CDP-2-C-methyl-D-erythritol + diphosphate</text>
        <dbReference type="Rhea" id="RHEA:13429"/>
        <dbReference type="ChEBI" id="CHEBI:15378"/>
        <dbReference type="ChEBI" id="CHEBI:33019"/>
        <dbReference type="ChEBI" id="CHEBI:37563"/>
        <dbReference type="ChEBI" id="CHEBI:57823"/>
        <dbReference type="ChEBI" id="CHEBI:58262"/>
        <dbReference type="EC" id="2.7.7.60"/>
    </reaction>
</comment>
<dbReference type="InterPro" id="IPR029044">
    <property type="entry name" value="Nucleotide-diphossugar_trans"/>
</dbReference>
<dbReference type="UniPathway" id="UPA00056">
    <property type="reaction ID" value="UER00093"/>
</dbReference>
<sequence length="253" mass="25899">MTAIIVAAGRGVRFGPTPKVLAPLGTGGTTVLSAALTAICRAPSVAGVVLVVGDVVRPAAEALAAGGVWDVPVHVVAGGGRRQDSTLAGLLATPDDHDIVVIHDGARPLVSPDLVEACVVVARRDGAATAAVPVHDTLKRVGPNLEIIETVPREGLWAAQTPQAFRRDLLMEAMTSPEFARDHTDEAGLFEVLGWPVTVVTGAATNLKVTRPDDLVLAVALLGRITAGLDMATPESTLATPVTMRGSAGIATT</sequence>
<dbReference type="FunFam" id="3.90.550.10:FF:000003">
    <property type="entry name" value="2-C-methyl-D-erythritol 4-phosphate cytidylyltransferase"/>
    <property type="match status" value="1"/>
</dbReference>
<comment type="similarity">
    <text evidence="3 7">Belongs to the IspD/TarI cytidylyltransferase family. IspD subfamily.</text>
</comment>
<dbReference type="EMBL" id="CADCWH010000314">
    <property type="protein sequence ID" value="CAA9564989.1"/>
    <property type="molecule type" value="Genomic_DNA"/>
</dbReference>
<accession>A0A6J4V120</accession>
<dbReference type="EC" id="2.7.7.60" evidence="7"/>
<evidence type="ECO:0000313" key="8">
    <source>
        <dbReference type="EMBL" id="CAA9564989.1"/>
    </source>
</evidence>
<dbReference type="GO" id="GO:0019288">
    <property type="term" value="P:isopentenyl diphosphate biosynthetic process, methylerythritol 4-phosphate pathway"/>
    <property type="evidence" value="ECO:0007669"/>
    <property type="project" value="UniProtKB-UniRule"/>
</dbReference>
<evidence type="ECO:0000256" key="6">
    <source>
        <dbReference type="ARBA" id="ARBA00023229"/>
    </source>
</evidence>
<evidence type="ECO:0000256" key="3">
    <source>
        <dbReference type="ARBA" id="ARBA00009789"/>
    </source>
</evidence>
<dbReference type="InterPro" id="IPR001228">
    <property type="entry name" value="IspD"/>
</dbReference>
<evidence type="ECO:0000256" key="5">
    <source>
        <dbReference type="ARBA" id="ARBA00022695"/>
    </source>
</evidence>
<organism evidence="8">
    <name type="scientific">uncultured Thermomicrobiales bacterium</name>
    <dbReference type="NCBI Taxonomy" id="1645740"/>
    <lineage>
        <taxon>Bacteria</taxon>
        <taxon>Pseudomonadati</taxon>
        <taxon>Thermomicrobiota</taxon>
        <taxon>Thermomicrobia</taxon>
        <taxon>Thermomicrobiales</taxon>
        <taxon>environmental samples</taxon>
    </lineage>
</organism>
<feature type="site" description="Transition state stabilizer" evidence="7">
    <location>
        <position position="19"/>
    </location>
</feature>
<keyword evidence="5 7" id="KW-0548">Nucleotidyltransferase</keyword>
<dbReference type="Gene3D" id="3.90.550.10">
    <property type="entry name" value="Spore Coat Polysaccharide Biosynthesis Protein SpsA, Chain A"/>
    <property type="match status" value="1"/>
</dbReference>
<keyword evidence="6 7" id="KW-0414">Isoprene biosynthesis</keyword>
<feature type="site" description="Positions MEP for the nucleophilic attack" evidence="7">
    <location>
        <position position="153"/>
    </location>
</feature>
<evidence type="ECO:0000256" key="7">
    <source>
        <dbReference type="HAMAP-Rule" id="MF_00108"/>
    </source>
</evidence>
<dbReference type="GO" id="GO:0050518">
    <property type="term" value="F:2-C-methyl-D-erythritol 4-phosphate cytidylyltransferase activity"/>
    <property type="evidence" value="ECO:0007669"/>
    <property type="project" value="UniProtKB-UniRule"/>
</dbReference>